<accession>A0A9Q7SA71</accession>
<reference evidence="1 2" key="1">
    <citation type="submission" date="2016-11" db="EMBL/GenBank/DDBJ databases">
        <authorList>
            <consortium name="Pathogen Informatics"/>
        </authorList>
    </citation>
    <scope>NUCLEOTIDE SEQUENCE [LARGE SCALE GENOMIC DNA]</scope>
    <source>
        <strain evidence="1 2">968</strain>
    </source>
</reference>
<sequence>MAKYAVAHPDLPADLKEKTTVSTLSGHEVARSLAAVHVAGILWRRGDGTTVHAADLLPGITITEVA</sequence>
<dbReference type="Proteomes" id="UP000185183">
    <property type="component" value="Unassembled WGS sequence"/>
</dbReference>
<dbReference type="EMBL" id="FSFA01000001">
    <property type="protein sequence ID" value="SHW81951.1"/>
    <property type="molecule type" value="Genomic_DNA"/>
</dbReference>
<organism evidence="1 2">
    <name type="scientific">Mycobacteroides abscessus subsp. bolletii</name>
    <dbReference type="NCBI Taxonomy" id="319705"/>
    <lineage>
        <taxon>Bacteria</taxon>
        <taxon>Bacillati</taxon>
        <taxon>Actinomycetota</taxon>
        <taxon>Actinomycetes</taxon>
        <taxon>Mycobacteriales</taxon>
        <taxon>Mycobacteriaceae</taxon>
        <taxon>Mycobacteroides</taxon>
        <taxon>Mycobacteroides abscessus</taxon>
    </lineage>
</organism>
<gene>
    <name evidence="1" type="ORF">SAMEA2275694_00242</name>
</gene>
<evidence type="ECO:0000313" key="2">
    <source>
        <dbReference type="Proteomes" id="UP000185183"/>
    </source>
</evidence>
<evidence type="ECO:0000313" key="1">
    <source>
        <dbReference type="EMBL" id="SHW81951.1"/>
    </source>
</evidence>
<dbReference type="AlphaFoldDB" id="A0A9Q7SA71"/>
<name>A0A9Q7SA71_9MYCO</name>
<protein>
    <submittedName>
        <fullName evidence="1">Uncharacterized protein</fullName>
    </submittedName>
</protein>
<comment type="caution">
    <text evidence="1">The sequence shown here is derived from an EMBL/GenBank/DDBJ whole genome shotgun (WGS) entry which is preliminary data.</text>
</comment>
<proteinExistence type="predicted"/>
<dbReference type="RefSeq" id="WP_074337633.1">
    <property type="nucleotide sequence ID" value="NZ_FSCP01000001.1"/>
</dbReference>